<organism evidence="1 2">
    <name type="scientific">Pedobacter africanus</name>
    <dbReference type="NCBI Taxonomy" id="151894"/>
    <lineage>
        <taxon>Bacteria</taxon>
        <taxon>Pseudomonadati</taxon>
        <taxon>Bacteroidota</taxon>
        <taxon>Sphingobacteriia</taxon>
        <taxon>Sphingobacteriales</taxon>
        <taxon>Sphingobacteriaceae</taxon>
        <taxon>Pedobacter</taxon>
    </lineage>
</organism>
<gene>
    <name evidence="1" type="ORF">SAMN04488524_1005</name>
</gene>
<dbReference type="RefSeq" id="WP_084237286.1">
    <property type="nucleotide sequence ID" value="NZ_FWXT01000001.1"/>
</dbReference>
<proteinExistence type="predicted"/>
<accession>A0A1W1ZV60</accession>
<evidence type="ECO:0000313" key="1">
    <source>
        <dbReference type="EMBL" id="SMC52329.1"/>
    </source>
</evidence>
<keyword evidence="2" id="KW-1185">Reference proteome</keyword>
<name>A0A1W1ZV60_9SPHI</name>
<protein>
    <submittedName>
        <fullName evidence="1">Uncharacterized protein</fullName>
    </submittedName>
</protein>
<reference evidence="2" key="1">
    <citation type="submission" date="2017-04" db="EMBL/GenBank/DDBJ databases">
        <authorList>
            <person name="Varghese N."/>
            <person name="Submissions S."/>
        </authorList>
    </citation>
    <scope>NUCLEOTIDE SEQUENCE [LARGE SCALE GENOMIC DNA]</scope>
    <source>
        <strain evidence="2">DSM 12126</strain>
    </source>
</reference>
<dbReference type="STRING" id="151894.SAMN04488524_1005"/>
<dbReference type="EMBL" id="FWXT01000001">
    <property type="protein sequence ID" value="SMC52329.1"/>
    <property type="molecule type" value="Genomic_DNA"/>
</dbReference>
<dbReference type="Proteomes" id="UP000192756">
    <property type="component" value="Unassembled WGS sequence"/>
</dbReference>
<sequence>MKKLKENAGGVTLSRAEQKVIVGGSIDYCLDLNEECFLGPNAGCCPNLTCVDDLDGDDWGYCVPVGN</sequence>
<evidence type="ECO:0000313" key="2">
    <source>
        <dbReference type="Proteomes" id="UP000192756"/>
    </source>
</evidence>
<dbReference type="AlphaFoldDB" id="A0A1W1ZV60"/>